<evidence type="ECO:0000313" key="1">
    <source>
        <dbReference type="EMBL" id="SJZ83690.1"/>
    </source>
</evidence>
<proteinExistence type="predicted"/>
<dbReference type="Proteomes" id="UP000196365">
    <property type="component" value="Unassembled WGS sequence"/>
</dbReference>
<dbReference type="RefSeq" id="WP_087679209.1">
    <property type="nucleotide sequence ID" value="NZ_FUWV01000013.1"/>
</dbReference>
<accession>A0A1T4NWF3</accession>
<gene>
    <name evidence="1" type="ORF">SAMN02745973_01836</name>
</gene>
<dbReference type="EMBL" id="FUWV01000013">
    <property type="protein sequence ID" value="SJZ83690.1"/>
    <property type="molecule type" value="Genomic_DNA"/>
</dbReference>
<reference evidence="1 2" key="1">
    <citation type="submission" date="2017-02" db="EMBL/GenBank/DDBJ databases">
        <authorList>
            <person name="Peterson S.W."/>
        </authorList>
    </citation>
    <scope>NUCLEOTIDE SEQUENCE [LARGE SCALE GENOMIC DNA]</scope>
    <source>
        <strain evidence="1 2">DSM 15102</strain>
    </source>
</reference>
<name>A0A1T4NWF3_9FIRM</name>
<protein>
    <submittedName>
        <fullName evidence="1">Uncharacterized protein</fullName>
    </submittedName>
</protein>
<organism evidence="1 2">
    <name type="scientific">Garciella nitratireducens DSM 15102</name>
    <dbReference type="NCBI Taxonomy" id="1121911"/>
    <lineage>
        <taxon>Bacteria</taxon>
        <taxon>Bacillati</taxon>
        <taxon>Bacillota</taxon>
        <taxon>Clostridia</taxon>
        <taxon>Eubacteriales</taxon>
        <taxon>Eubacteriaceae</taxon>
        <taxon>Garciella</taxon>
    </lineage>
</organism>
<evidence type="ECO:0000313" key="2">
    <source>
        <dbReference type="Proteomes" id="UP000196365"/>
    </source>
</evidence>
<dbReference type="AlphaFoldDB" id="A0A1T4NWF3"/>
<keyword evidence="2" id="KW-1185">Reference proteome</keyword>
<sequence length="59" mass="7074">MKKEELKELENLVNTFLTYSNEWLKNGVISETMYENIRKEKLKFIENLSINEKNCCESN</sequence>